<protein>
    <recommendedName>
        <fullName evidence="3">Glycosyltransferase N-terminal domain-containing protein</fullName>
    </recommendedName>
</protein>
<evidence type="ECO:0000313" key="4">
    <source>
        <dbReference type="EMBL" id="KAK4481121.1"/>
    </source>
</evidence>
<organism evidence="4 5">
    <name type="scientific">Penstemon davidsonii</name>
    <dbReference type="NCBI Taxonomy" id="160366"/>
    <lineage>
        <taxon>Eukaryota</taxon>
        <taxon>Viridiplantae</taxon>
        <taxon>Streptophyta</taxon>
        <taxon>Embryophyta</taxon>
        <taxon>Tracheophyta</taxon>
        <taxon>Spermatophyta</taxon>
        <taxon>Magnoliopsida</taxon>
        <taxon>eudicotyledons</taxon>
        <taxon>Gunneridae</taxon>
        <taxon>Pentapetalae</taxon>
        <taxon>asterids</taxon>
        <taxon>lamiids</taxon>
        <taxon>Lamiales</taxon>
        <taxon>Plantaginaceae</taxon>
        <taxon>Cheloneae</taxon>
        <taxon>Penstemon</taxon>
    </lineage>
</organism>
<dbReference type="InterPro" id="IPR058980">
    <property type="entry name" value="Glyco_transf_N"/>
</dbReference>
<dbReference type="InterPro" id="IPR002213">
    <property type="entry name" value="UDP_glucos_trans"/>
</dbReference>
<accession>A0ABR0CX45</accession>
<dbReference type="CDD" id="cd03784">
    <property type="entry name" value="GT1_Gtf-like"/>
    <property type="match status" value="1"/>
</dbReference>
<dbReference type="PROSITE" id="PS00375">
    <property type="entry name" value="UDPGT"/>
    <property type="match status" value="1"/>
</dbReference>
<comment type="caution">
    <text evidence="4">The sequence shown here is derived from an EMBL/GenBank/DDBJ whole genome shotgun (WGS) entry which is preliminary data.</text>
</comment>
<feature type="domain" description="Glycosyltransferase N-terminal" evidence="3">
    <location>
        <begin position="120"/>
        <end position="357"/>
    </location>
</feature>
<sequence>MADSHQNITSNKPYQEEVDQIKSFLAKKIKVIQYGSDRADHHQRVNGNSGISIGVGFESTPIQSDHEPPPLLADLRDVLPGANRRGSTLYESKAGSPIESDRARKSPKLISMGSQSDHLNFVLIPLMAPGHTIPMIDMAKLFAKRGVNITIILTPLDATRFSSVIERAVGSGLPIQLLQVKFPSEEAGLPPGCESADSLPSFDLMPKFLNAITMLQKPMEEILKELNPTPSCIICDKHIAWTADTCKKFQIPRIVFDGMSCFTQLVTNNIYVSKIHERVAPEKPFIVPDLPDEIEFTKIQLPGSFNPGASNIAGFREQVRKTESQAYGMVVNSFEEVEQRYVDEFRKVKKVWCIGPLSLWSNDSLDIAQRGNNQDSINSDQFLNWLDSKKQGSVIYACLGSLSPLSTAQFIELALGLEESSHPFILVVKTSGGNSEKIEKWILEEGFEERIKERGLLIRGWAPQVLILSHSAVGGFLTHCGWNSTLEGICSGLPMITWPMFSEQFLNEKLVVQILGTGVGVGARAVVPLGEEQKPEMNVMRNGITKAIQRVMDEGKEGSERRKMAKELGEKARRSVEVGGSSDLNARLLIQEIAQLGKSKQ</sequence>
<dbReference type="EMBL" id="JAYDYQ010002685">
    <property type="protein sequence ID" value="KAK4481121.1"/>
    <property type="molecule type" value="Genomic_DNA"/>
</dbReference>
<keyword evidence="2" id="KW-0808">Transferase</keyword>
<dbReference type="Proteomes" id="UP001291926">
    <property type="component" value="Unassembled WGS sequence"/>
</dbReference>
<evidence type="ECO:0000256" key="1">
    <source>
        <dbReference type="ARBA" id="ARBA00009995"/>
    </source>
</evidence>
<gene>
    <name evidence="4" type="ORF">RD792_011995</name>
</gene>
<dbReference type="Pfam" id="PF26168">
    <property type="entry name" value="Glyco_transf_N"/>
    <property type="match status" value="1"/>
</dbReference>
<evidence type="ECO:0000313" key="5">
    <source>
        <dbReference type="Proteomes" id="UP001291926"/>
    </source>
</evidence>
<proteinExistence type="inferred from homology"/>
<dbReference type="InterPro" id="IPR035595">
    <property type="entry name" value="UDP_glycos_trans_CS"/>
</dbReference>
<keyword evidence="5" id="KW-1185">Reference proteome</keyword>
<dbReference type="Pfam" id="PF00201">
    <property type="entry name" value="UDPGT"/>
    <property type="match status" value="1"/>
</dbReference>
<dbReference type="SUPFAM" id="SSF53756">
    <property type="entry name" value="UDP-Glycosyltransferase/glycogen phosphorylase"/>
    <property type="match status" value="1"/>
</dbReference>
<dbReference type="Gene3D" id="3.40.50.2000">
    <property type="entry name" value="Glycogen Phosphorylase B"/>
    <property type="match status" value="2"/>
</dbReference>
<name>A0ABR0CX45_9LAMI</name>
<evidence type="ECO:0000256" key="2">
    <source>
        <dbReference type="ARBA" id="ARBA00022679"/>
    </source>
</evidence>
<comment type="similarity">
    <text evidence="1">Belongs to the UDP-glycosyltransferase family.</text>
</comment>
<reference evidence="4 5" key="1">
    <citation type="journal article" date="2023" name="bioRxiv">
        <title>Genome report: Whole genome sequence and annotation of Penstemon davidsonii.</title>
        <authorList>
            <person name="Ostevik K.L."/>
            <person name="Alabady M."/>
            <person name="Zhang M."/>
            <person name="Rausher M.D."/>
        </authorList>
    </citation>
    <scope>NUCLEOTIDE SEQUENCE [LARGE SCALE GENOMIC DNA]</scope>
    <source>
        <strain evidence="4">DNT005</strain>
        <tissue evidence="4">Whole leaf</tissue>
    </source>
</reference>
<dbReference type="PANTHER" id="PTHR48047:SF182">
    <property type="entry name" value="GLYCOSYLTRANSFERASE"/>
    <property type="match status" value="1"/>
</dbReference>
<evidence type="ECO:0000259" key="3">
    <source>
        <dbReference type="Pfam" id="PF26168"/>
    </source>
</evidence>
<dbReference type="PANTHER" id="PTHR48047">
    <property type="entry name" value="GLYCOSYLTRANSFERASE"/>
    <property type="match status" value="1"/>
</dbReference>